<gene>
    <name evidence="1" type="ORF">YOLOSWAG_196</name>
</gene>
<accession>A0A1S6L3B4</accession>
<keyword evidence="2" id="KW-1185">Reference proteome</keyword>
<reference evidence="1 2" key="1">
    <citation type="submission" date="2017-01" db="EMBL/GenBank/DDBJ databases">
        <authorList>
            <person name="Mah S.A."/>
            <person name="Swanson W.J."/>
            <person name="Moy G.W."/>
            <person name="Vacquier V.D."/>
        </authorList>
    </citation>
    <scope>NUCLEOTIDE SEQUENCE [LARGE SCALE GENOMIC DNA]</scope>
</reference>
<organism evidence="1 2">
    <name type="scientific">Erwinia phage vB_EamM_Yoloswag</name>
    <dbReference type="NCBI Taxonomy" id="1958956"/>
    <lineage>
        <taxon>Viruses</taxon>
        <taxon>Duplodnaviria</taxon>
        <taxon>Heunggongvirae</taxon>
        <taxon>Uroviricota</taxon>
        <taxon>Caudoviricetes</taxon>
        <taxon>Yoloswagvirus</taxon>
        <taxon>Yoloswagvirus yoloswag</taxon>
    </lineage>
</organism>
<dbReference type="EMBL" id="KY448244">
    <property type="protein sequence ID" value="AQT28675.1"/>
    <property type="molecule type" value="Genomic_DNA"/>
</dbReference>
<evidence type="ECO:0000313" key="1">
    <source>
        <dbReference type="EMBL" id="AQT28675.1"/>
    </source>
</evidence>
<dbReference type="Proteomes" id="UP000221250">
    <property type="component" value="Segment"/>
</dbReference>
<sequence length="66" mass="7632">MYGLKTHPAFQICRHVVDIDPYTNQPVTELEIIKEVPYNPPAQELNAIKAQYRGSDIFVQPTCSWR</sequence>
<name>A0A1S6L3B4_9CAUD</name>
<evidence type="ECO:0000313" key="2">
    <source>
        <dbReference type="Proteomes" id="UP000221250"/>
    </source>
</evidence>
<proteinExistence type="predicted"/>
<protein>
    <submittedName>
        <fullName evidence="1">Uncharacterized protein</fullName>
    </submittedName>
</protein>